<keyword evidence="2" id="KW-1185">Reference proteome</keyword>
<comment type="caution">
    <text evidence="1">The sequence shown here is derived from an EMBL/GenBank/DDBJ whole genome shotgun (WGS) entry which is preliminary data.</text>
</comment>
<reference evidence="1" key="1">
    <citation type="submission" date="2021-07" db="EMBL/GenBank/DDBJ databases">
        <authorList>
            <person name="Catto M.A."/>
            <person name="Jacobson A."/>
            <person name="Kennedy G."/>
            <person name="Labadie P."/>
            <person name="Hunt B.G."/>
            <person name="Srinivasan R."/>
        </authorList>
    </citation>
    <scope>NUCLEOTIDE SEQUENCE</scope>
    <source>
        <strain evidence="1">PL_HMW_Pooled</strain>
        <tissue evidence="1">Head</tissue>
    </source>
</reference>
<proteinExistence type="predicted"/>
<name>A0AAE1LFU8_9NEOP</name>
<evidence type="ECO:0000313" key="1">
    <source>
        <dbReference type="EMBL" id="KAK3917825.1"/>
    </source>
</evidence>
<evidence type="ECO:0000313" key="2">
    <source>
        <dbReference type="Proteomes" id="UP001219518"/>
    </source>
</evidence>
<organism evidence="1 2">
    <name type="scientific">Frankliniella fusca</name>
    <dbReference type="NCBI Taxonomy" id="407009"/>
    <lineage>
        <taxon>Eukaryota</taxon>
        <taxon>Metazoa</taxon>
        <taxon>Ecdysozoa</taxon>
        <taxon>Arthropoda</taxon>
        <taxon>Hexapoda</taxon>
        <taxon>Insecta</taxon>
        <taxon>Pterygota</taxon>
        <taxon>Neoptera</taxon>
        <taxon>Paraneoptera</taxon>
        <taxon>Thysanoptera</taxon>
        <taxon>Terebrantia</taxon>
        <taxon>Thripoidea</taxon>
        <taxon>Thripidae</taxon>
        <taxon>Frankliniella</taxon>
    </lineage>
</organism>
<sequence length="121" mass="13456">MKKKGESRVAPSPLTADAFLAKPSVTMHLGRRPVSMTAAMHSEKIFLKSVAVSLRWVYQNPNGCFHLPYMERTMATITSSPDIPLARDFKADIIMLCTPGWKLRSSSDFLMVFRVGLIIAA</sequence>
<dbReference type="EMBL" id="JAHWGI010000789">
    <property type="protein sequence ID" value="KAK3917825.1"/>
    <property type="molecule type" value="Genomic_DNA"/>
</dbReference>
<dbReference type="AlphaFoldDB" id="A0AAE1LFU8"/>
<gene>
    <name evidence="1" type="ORF">KUF71_007270</name>
</gene>
<reference evidence="1" key="2">
    <citation type="journal article" date="2023" name="BMC Genomics">
        <title>Pest status, molecular evolution, and epigenetic factors derived from the genome assembly of Frankliniella fusca, a thysanopteran phytovirus vector.</title>
        <authorList>
            <person name="Catto M.A."/>
            <person name="Labadie P.E."/>
            <person name="Jacobson A.L."/>
            <person name="Kennedy G.G."/>
            <person name="Srinivasan R."/>
            <person name="Hunt B.G."/>
        </authorList>
    </citation>
    <scope>NUCLEOTIDE SEQUENCE</scope>
    <source>
        <strain evidence="1">PL_HMW_Pooled</strain>
    </source>
</reference>
<dbReference type="Proteomes" id="UP001219518">
    <property type="component" value="Unassembled WGS sequence"/>
</dbReference>
<accession>A0AAE1LFU8</accession>
<protein>
    <submittedName>
        <fullName evidence="1">Orotidine 5'-phosphate decarboxylase</fullName>
    </submittedName>
</protein>